<reference evidence="2 3" key="1">
    <citation type="submission" date="2018-08" db="EMBL/GenBank/DDBJ databases">
        <authorList>
            <person name="Muller C M."/>
        </authorList>
    </citation>
    <scope>NUCLEOTIDE SEQUENCE [LARGE SCALE GENOMIC DNA]</scope>
</reference>
<dbReference type="AlphaFoldDB" id="A0A9X9PRQ3"/>
<evidence type="ECO:0000313" key="2">
    <source>
        <dbReference type="EMBL" id="VCU40221.1"/>
    </source>
</evidence>
<dbReference type="PANTHER" id="PTHR38248">
    <property type="entry name" value="FUNK1 6"/>
    <property type="match status" value="1"/>
</dbReference>
<feature type="domain" description="Fungal-type protein kinase" evidence="1">
    <location>
        <begin position="2"/>
        <end position="198"/>
    </location>
</feature>
<dbReference type="InterPro" id="IPR011009">
    <property type="entry name" value="Kinase-like_dom_sf"/>
</dbReference>
<dbReference type="Pfam" id="PF17667">
    <property type="entry name" value="Pkinase_fungal"/>
    <property type="match status" value="1"/>
</dbReference>
<dbReference type="PANTHER" id="PTHR38248:SF2">
    <property type="entry name" value="FUNK1 11"/>
    <property type="match status" value="1"/>
</dbReference>
<gene>
    <name evidence="2" type="ORF">BGT96224V316_LOCUS1462</name>
</gene>
<name>A0A9X9PRQ3_BLUGR</name>
<dbReference type="SUPFAM" id="SSF56112">
    <property type="entry name" value="Protein kinase-like (PK-like)"/>
    <property type="match status" value="1"/>
</dbReference>
<protein>
    <submittedName>
        <fullName evidence="2">Bgt-50392</fullName>
    </submittedName>
</protein>
<evidence type="ECO:0000313" key="3">
    <source>
        <dbReference type="Proteomes" id="UP000324639"/>
    </source>
</evidence>
<dbReference type="Proteomes" id="UP000324639">
    <property type="component" value="Chromosome Bgt_-02"/>
</dbReference>
<dbReference type="InterPro" id="IPR040976">
    <property type="entry name" value="Pkinase_fungal"/>
</dbReference>
<sequence>MEVDFLNIAKSVRGVVNCLATEVICETKSHLENLDLSKATLWKLNVTNNFASSGSYKKEPTKPPFNRNLRLTRIAMTPHGRAIYSSGSILDFVAGIRDAIKGHEGLVGKEILYGDVSEGNIILLKPSPEDDLYGMLIDLDHSVKLQGNVALENNRSLTGTMKFMALERLQHVLDTGKSIGRTFRHDLKSFFYVFIVGCIEYEDVSADMAKNLDRWCTNELENNFIKKRDGVEHFDQEILKKFTTSFKGLKELAEKLRQILFHNDGRYIETPVDCGPLYDRMIKALDKTVEDIKGKI</sequence>
<accession>A0A9X9PRQ3</accession>
<dbReference type="EMBL" id="LR026985">
    <property type="protein sequence ID" value="VCU40221.1"/>
    <property type="molecule type" value="Genomic_DNA"/>
</dbReference>
<proteinExistence type="predicted"/>
<organism evidence="2 3">
    <name type="scientific">Blumeria graminis f. sp. tritici</name>
    <dbReference type="NCBI Taxonomy" id="62690"/>
    <lineage>
        <taxon>Eukaryota</taxon>
        <taxon>Fungi</taxon>
        <taxon>Dikarya</taxon>
        <taxon>Ascomycota</taxon>
        <taxon>Pezizomycotina</taxon>
        <taxon>Leotiomycetes</taxon>
        <taxon>Erysiphales</taxon>
        <taxon>Erysiphaceae</taxon>
        <taxon>Blumeria</taxon>
    </lineage>
</organism>
<dbReference type="Gene3D" id="1.10.510.10">
    <property type="entry name" value="Transferase(Phosphotransferase) domain 1"/>
    <property type="match status" value="1"/>
</dbReference>
<evidence type="ECO:0000259" key="1">
    <source>
        <dbReference type="Pfam" id="PF17667"/>
    </source>
</evidence>
<keyword evidence="3" id="KW-1185">Reference proteome</keyword>